<sequence>MEGVVHIEFLDQGQAVDSENSNSDVFGGIRTQSCNTTMRTRTSRQTQDALRQLELTTLLHLAYSPNLAPFVSPTQEKPGGQSL</sequence>
<protein>
    <submittedName>
        <fullName evidence="1">Uncharacterized protein</fullName>
    </submittedName>
</protein>
<proteinExistence type="predicted"/>
<dbReference type="AlphaFoldDB" id="A0AAV4IF75"/>
<accession>A0AAV4IF75</accession>
<evidence type="ECO:0000313" key="2">
    <source>
        <dbReference type="Proteomes" id="UP000762676"/>
    </source>
</evidence>
<comment type="caution">
    <text evidence="1">The sequence shown here is derived from an EMBL/GenBank/DDBJ whole genome shotgun (WGS) entry which is preliminary data.</text>
</comment>
<organism evidence="1 2">
    <name type="scientific">Elysia marginata</name>
    <dbReference type="NCBI Taxonomy" id="1093978"/>
    <lineage>
        <taxon>Eukaryota</taxon>
        <taxon>Metazoa</taxon>
        <taxon>Spiralia</taxon>
        <taxon>Lophotrochozoa</taxon>
        <taxon>Mollusca</taxon>
        <taxon>Gastropoda</taxon>
        <taxon>Heterobranchia</taxon>
        <taxon>Euthyneura</taxon>
        <taxon>Panpulmonata</taxon>
        <taxon>Sacoglossa</taxon>
        <taxon>Placobranchoidea</taxon>
        <taxon>Plakobranchidae</taxon>
        <taxon>Elysia</taxon>
    </lineage>
</organism>
<dbReference type="EMBL" id="BMAT01009565">
    <property type="protein sequence ID" value="GFS08913.1"/>
    <property type="molecule type" value="Genomic_DNA"/>
</dbReference>
<reference evidence="1 2" key="1">
    <citation type="journal article" date="2021" name="Elife">
        <title>Chloroplast acquisition without the gene transfer in kleptoplastic sea slugs, Plakobranchus ocellatus.</title>
        <authorList>
            <person name="Maeda T."/>
            <person name="Takahashi S."/>
            <person name="Yoshida T."/>
            <person name="Shimamura S."/>
            <person name="Takaki Y."/>
            <person name="Nagai Y."/>
            <person name="Toyoda A."/>
            <person name="Suzuki Y."/>
            <person name="Arimoto A."/>
            <person name="Ishii H."/>
            <person name="Satoh N."/>
            <person name="Nishiyama T."/>
            <person name="Hasebe M."/>
            <person name="Maruyama T."/>
            <person name="Minagawa J."/>
            <person name="Obokata J."/>
            <person name="Shigenobu S."/>
        </authorList>
    </citation>
    <scope>NUCLEOTIDE SEQUENCE [LARGE SCALE GENOMIC DNA]</scope>
</reference>
<evidence type="ECO:0000313" key="1">
    <source>
        <dbReference type="EMBL" id="GFS08913.1"/>
    </source>
</evidence>
<name>A0AAV4IF75_9GAST</name>
<gene>
    <name evidence="1" type="ORF">ElyMa_004769600</name>
</gene>
<dbReference type="Proteomes" id="UP000762676">
    <property type="component" value="Unassembled WGS sequence"/>
</dbReference>
<keyword evidence="2" id="KW-1185">Reference proteome</keyword>